<dbReference type="SMART" id="SM00228">
    <property type="entry name" value="PDZ"/>
    <property type="match status" value="1"/>
</dbReference>
<feature type="domain" description="PDZ" evidence="2">
    <location>
        <begin position="15"/>
        <end position="95"/>
    </location>
</feature>
<dbReference type="SUPFAM" id="SSF53474">
    <property type="entry name" value="alpha/beta-Hydrolases"/>
    <property type="match status" value="1"/>
</dbReference>
<evidence type="ECO:0000259" key="2">
    <source>
        <dbReference type="PROSITE" id="PS50106"/>
    </source>
</evidence>
<reference key="2">
    <citation type="submission" date="2011-04" db="EMBL/GenBank/DDBJ databases">
        <title>Complete sequence of chromosome of Haliscomenobacter hydrossis DSM 1100.</title>
        <authorList>
            <consortium name="US DOE Joint Genome Institute (JGI-PGF)"/>
            <person name="Lucas S."/>
            <person name="Han J."/>
            <person name="Lapidus A."/>
            <person name="Bruce D."/>
            <person name="Goodwin L."/>
            <person name="Pitluck S."/>
            <person name="Peters L."/>
            <person name="Kyrpides N."/>
            <person name="Mavromatis K."/>
            <person name="Ivanova N."/>
            <person name="Ovchinnikova G."/>
            <person name="Pagani I."/>
            <person name="Daligault H."/>
            <person name="Detter J.C."/>
            <person name="Han C."/>
            <person name="Land M."/>
            <person name="Hauser L."/>
            <person name="Markowitz V."/>
            <person name="Cheng J.-F."/>
            <person name="Hugenholtz P."/>
            <person name="Woyke T."/>
            <person name="Wu D."/>
            <person name="Verbarg S."/>
            <person name="Frueling A."/>
            <person name="Brambilla E."/>
            <person name="Klenk H.-P."/>
            <person name="Eisen J.A."/>
        </authorList>
    </citation>
    <scope>NUCLEOTIDE SEQUENCE</scope>
    <source>
        <strain>DSM 1100</strain>
    </source>
</reference>
<dbReference type="EMBL" id="CP002691">
    <property type="protein sequence ID" value="AEE48690.1"/>
    <property type="molecule type" value="Genomic_DNA"/>
</dbReference>
<dbReference type="Proteomes" id="UP000008461">
    <property type="component" value="Chromosome"/>
</dbReference>
<gene>
    <name evidence="3" type="ordered locus">Halhy_0783</name>
</gene>
<reference evidence="3 4" key="1">
    <citation type="journal article" date="2011" name="Stand. Genomic Sci.">
        <title>Complete genome sequence of Haliscomenobacter hydrossis type strain (O).</title>
        <authorList>
            <consortium name="US DOE Joint Genome Institute (JGI-PGF)"/>
            <person name="Daligault H."/>
            <person name="Lapidus A."/>
            <person name="Zeytun A."/>
            <person name="Nolan M."/>
            <person name="Lucas S."/>
            <person name="Del Rio T.G."/>
            <person name="Tice H."/>
            <person name="Cheng J.F."/>
            <person name="Tapia R."/>
            <person name="Han C."/>
            <person name="Goodwin L."/>
            <person name="Pitluck S."/>
            <person name="Liolios K."/>
            <person name="Pagani I."/>
            <person name="Ivanova N."/>
            <person name="Huntemann M."/>
            <person name="Mavromatis K."/>
            <person name="Mikhailova N."/>
            <person name="Pati A."/>
            <person name="Chen A."/>
            <person name="Palaniappan K."/>
            <person name="Land M."/>
            <person name="Hauser L."/>
            <person name="Brambilla E.M."/>
            <person name="Rohde M."/>
            <person name="Verbarg S."/>
            <person name="Goker M."/>
            <person name="Bristow J."/>
            <person name="Eisen J.A."/>
            <person name="Markowitz V."/>
            <person name="Hugenholtz P."/>
            <person name="Kyrpides N.C."/>
            <person name="Klenk H.P."/>
            <person name="Woyke T."/>
        </authorList>
    </citation>
    <scope>NUCLEOTIDE SEQUENCE [LARGE SCALE GENOMIC DNA]</scope>
    <source>
        <strain evidence="4">ATCC 27775 / DSM 1100 / LMG 10767 / O</strain>
    </source>
</reference>
<dbReference type="OrthoDB" id="9809549at2"/>
<dbReference type="Gene3D" id="3.40.50.1820">
    <property type="entry name" value="alpha/beta hydrolase"/>
    <property type="match status" value="1"/>
</dbReference>
<dbReference type="InterPro" id="IPR029058">
    <property type="entry name" value="AB_hydrolase_fold"/>
</dbReference>
<keyword evidence="4" id="KW-1185">Reference proteome</keyword>
<accession>F4L3T6</accession>
<dbReference type="PROSITE" id="PS50106">
    <property type="entry name" value="PDZ"/>
    <property type="match status" value="1"/>
</dbReference>
<dbReference type="PANTHER" id="PTHR43265">
    <property type="entry name" value="ESTERASE ESTD"/>
    <property type="match status" value="1"/>
</dbReference>
<dbReference type="SUPFAM" id="SSF50156">
    <property type="entry name" value="PDZ domain-like"/>
    <property type="match status" value="1"/>
</dbReference>
<dbReference type="InterPro" id="IPR053145">
    <property type="entry name" value="AB_hydrolase_Est10"/>
</dbReference>
<evidence type="ECO:0000313" key="3">
    <source>
        <dbReference type="EMBL" id="AEE48690.1"/>
    </source>
</evidence>
<proteinExistence type="predicted"/>
<dbReference type="HOGENOM" id="CLU_615039_0_0_10"/>
<dbReference type="Gene3D" id="2.30.42.10">
    <property type="match status" value="1"/>
</dbReference>
<protein>
    <submittedName>
        <fullName evidence="3">PDZ/DHR/GLGF domain protein</fullName>
    </submittedName>
</protein>
<dbReference type="InterPro" id="IPR036034">
    <property type="entry name" value="PDZ_sf"/>
</dbReference>
<dbReference type="AlphaFoldDB" id="F4L3T6"/>
<dbReference type="Pfam" id="PF00595">
    <property type="entry name" value="PDZ"/>
    <property type="match status" value="1"/>
</dbReference>
<sequence length="443" mass="50298">MKFPFLALFLLCCISSTFAQPKRKAIMGMQGKENPEGIVVDTILPNTTLAATGLKKGDILLQLNGKQLKKMADYNALAANIRTGDKVDILFRSNGQTSGKTISAVMRPYETSALADIQYDWVKFKAGYLRTITRKPKGKTNVPCILLIPGYGCGSIENYSSSYNGKLMNEWLKNGYGVVTIEKSGLGDSEGCAPCNEVDLATDIESFDAGYRYMEQLPYVDKSRLFIWGHSMGGTIAPEVAKRHNPRGVMVFACVFRPWSEFLLEMHRVQKPLMENLSYQQTESFVRQIQKIYYELFVLKKKPTQLQAIPEYKALVESELNYQPGSNNMWGRHWRFWQQLDSVNLAESWQKTNCPVLILHGGADYEQCSLVEPLMIEKTVNEAHPNTATWITIPDLDHFMMKSKDWQEAYQNFKTQQYTKGNFNPRIAAETVNWLNGQIKTTP</sequence>
<dbReference type="PANTHER" id="PTHR43265:SF1">
    <property type="entry name" value="ESTERASE ESTD"/>
    <property type="match status" value="1"/>
</dbReference>
<dbReference type="InterPro" id="IPR001478">
    <property type="entry name" value="PDZ"/>
</dbReference>
<evidence type="ECO:0000256" key="1">
    <source>
        <dbReference type="SAM" id="SignalP"/>
    </source>
</evidence>
<feature type="chain" id="PRO_5003312498" evidence="1">
    <location>
        <begin position="20"/>
        <end position="443"/>
    </location>
</feature>
<evidence type="ECO:0000313" key="4">
    <source>
        <dbReference type="Proteomes" id="UP000008461"/>
    </source>
</evidence>
<name>F4L3T6_HALH1</name>
<dbReference type="InterPro" id="IPR022742">
    <property type="entry name" value="Hydrolase_4"/>
</dbReference>
<dbReference type="GO" id="GO:0052689">
    <property type="term" value="F:carboxylic ester hydrolase activity"/>
    <property type="evidence" value="ECO:0007669"/>
    <property type="project" value="TreeGrafter"/>
</dbReference>
<dbReference type="KEGG" id="hhy:Halhy_0783"/>
<organism evidence="3 4">
    <name type="scientific">Haliscomenobacter hydrossis (strain ATCC 27775 / DSM 1100 / LMG 10767 / O)</name>
    <dbReference type="NCBI Taxonomy" id="760192"/>
    <lineage>
        <taxon>Bacteria</taxon>
        <taxon>Pseudomonadati</taxon>
        <taxon>Bacteroidota</taxon>
        <taxon>Saprospiria</taxon>
        <taxon>Saprospirales</taxon>
        <taxon>Haliscomenobacteraceae</taxon>
        <taxon>Haliscomenobacter</taxon>
    </lineage>
</organism>
<feature type="signal peptide" evidence="1">
    <location>
        <begin position="1"/>
        <end position="19"/>
    </location>
</feature>
<dbReference type="STRING" id="760192.Halhy_0783"/>
<dbReference type="eggNOG" id="COG0265">
    <property type="taxonomic scope" value="Bacteria"/>
</dbReference>
<dbReference type="eggNOG" id="COG1073">
    <property type="taxonomic scope" value="Bacteria"/>
</dbReference>
<dbReference type="Pfam" id="PF12146">
    <property type="entry name" value="Hydrolase_4"/>
    <property type="match status" value="1"/>
</dbReference>
<dbReference type="RefSeq" id="WP_013763254.1">
    <property type="nucleotide sequence ID" value="NC_015510.1"/>
</dbReference>
<keyword evidence="1" id="KW-0732">Signal</keyword>